<dbReference type="PANTHER" id="PTHR23150:SF35">
    <property type="entry name" value="BLL6746 PROTEIN"/>
    <property type="match status" value="1"/>
</dbReference>
<dbReference type="KEGG" id="taw:EI545_08565"/>
<evidence type="ECO:0000256" key="1">
    <source>
        <dbReference type="SAM" id="MobiDB-lite"/>
    </source>
</evidence>
<dbReference type="OrthoDB" id="9768004at2"/>
<dbReference type="InterPro" id="IPR005532">
    <property type="entry name" value="SUMF_dom"/>
</dbReference>
<name>A0A3S8U5T1_9RHOB</name>
<dbReference type="PANTHER" id="PTHR23150">
    <property type="entry name" value="SULFATASE MODIFYING FACTOR 1, 2"/>
    <property type="match status" value="1"/>
</dbReference>
<dbReference type="SUPFAM" id="SSF56436">
    <property type="entry name" value="C-type lectin-like"/>
    <property type="match status" value="1"/>
</dbReference>
<dbReference type="InterPro" id="IPR042095">
    <property type="entry name" value="SUMF_sf"/>
</dbReference>
<feature type="domain" description="Sulfatase-modifying factor enzyme-like" evidence="2">
    <location>
        <begin position="58"/>
        <end position="359"/>
    </location>
</feature>
<dbReference type="GO" id="GO:0120147">
    <property type="term" value="F:formylglycine-generating oxidase activity"/>
    <property type="evidence" value="ECO:0007669"/>
    <property type="project" value="TreeGrafter"/>
</dbReference>
<reference evidence="3 4" key="1">
    <citation type="submission" date="2018-12" db="EMBL/GenBank/DDBJ databases">
        <title>Complete genome sequencing of Tabrizicola sp. K13M18.</title>
        <authorList>
            <person name="Bae J.-W."/>
        </authorList>
    </citation>
    <scope>NUCLEOTIDE SEQUENCE [LARGE SCALE GENOMIC DNA]</scope>
    <source>
        <strain evidence="3 4">K13M18</strain>
    </source>
</reference>
<dbReference type="EMBL" id="CP034328">
    <property type="protein sequence ID" value="AZL58889.1"/>
    <property type="molecule type" value="Genomic_DNA"/>
</dbReference>
<dbReference type="Proteomes" id="UP000282002">
    <property type="component" value="Chromosome"/>
</dbReference>
<organism evidence="3 4">
    <name type="scientific">Tabrizicola piscis</name>
    <dbReference type="NCBI Taxonomy" id="2494374"/>
    <lineage>
        <taxon>Bacteria</taxon>
        <taxon>Pseudomonadati</taxon>
        <taxon>Pseudomonadota</taxon>
        <taxon>Alphaproteobacteria</taxon>
        <taxon>Rhodobacterales</taxon>
        <taxon>Paracoccaceae</taxon>
        <taxon>Tabrizicola</taxon>
    </lineage>
</organism>
<proteinExistence type="predicted"/>
<dbReference type="InterPro" id="IPR051043">
    <property type="entry name" value="Sulfatase_Mod_Factor_Kinase"/>
</dbReference>
<evidence type="ECO:0000313" key="3">
    <source>
        <dbReference type="EMBL" id="AZL58889.1"/>
    </source>
</evidence>
<dbReference type="Gene3D" id="3.90.1580.10">
    <property type="entry name" value="paralog of FGE (formylglycine-generating enzyme)"/>
    <property type="match status" value="1"/>
</dbReference>
<protein>
    <submittedName>
        <fullName evidence="3">Formylglycine-generating enzyme family protein</fullName>
    </submittedName>
</protein>
<feature type="region of interest" description="Disordered" evidence="1">
    <location>
        <begin position="342"/>
        <end position="365"/>
    </location>
</feature>
<dbReference type="InterPro" id="IPR016187">
    <property type="entry name" value="CTDL_fold"/>
</dbReference>
<evidence type="ECO:0000259" key="2">
    <source>
        <dbReference type="Pfam" id="PF03781"/>
    </source>
</evidence>
<dbReference type="Pfam" id="PF03781">
    <property type="entry name" value="FGE-sulfatase"/>
    <property type="match status" value="1"/>
</dbReference>
<gene>
    <name evidence="3" type="ORF">EI545_08565</name>
</gene>
<evidence type="ECO:0000313" key="4">
    <source>
        <dbReference type="Proteomes" id="UP000282002"/>
    </source>
</evidence>
<accession>A0A3S8U5T1</accession>
<sequence length="365" mass="40224">MSDPVAWRWVREASPLASAARLGRADMRAGRLTLALLLAVASPAAAEPLRVFKDCDVCPEMVELPMGEFMIGGPEDEYPLALVFYDGAVRPATTEHPSIKTDEGPQHEVDIDIPFAIGKNEVTYGEWMACVADSGCGGYVPTRRIPPVVSITAVERSLTDDRFGSPSYRSMVAEAFANDDDLQLTDDFPVLYVSYNDAQLYVEWMNRKLGINSYRLPTEAEWEYAARAGTTSRFAQGDDVTSAEVNFSGEDSEYMLDRPFPDFVSRGFPVPVDELDAANAWGIRHMSGNVAEVTQSCHAERYAGWTTSSDWLSKGGAGTCKRSYRGGSYSLHIGNARVAWRSPGNEDRRSQTTGFRVVKELEPES</sequence>
<keyword evidence="4" id="KW-1185">Reference proteome</keyword>
<dbReference type="AlphaFoldDB" id="A0A3S8U5T1"/>